<dbReference type="PANTHER" id="PTHR11533:SF174">
    <property type="entry name" value="PUROMYCIN-SENSITIVE AMINOPEPTIDASE-RELATED"/>
    <property type="match status" value="1"/>
</dbReference>
<feature type="binding site" evidence="9">
    <location>
        <position position="153"/>
    </location>
    <ligand>
        <name>substrate</name>
    </ligand>
</feature>
<dbReference type="InterPro" id="IPR027268">
    <property type="entry name" value="Peptidase_M4/M1_CTD_sf"/>
</dbReference>
<dbReference type="AlphaFoldDB" id="A0AAD5XFP2"/>
<evidence type="ECO:0000256" key="12">
    <source>
        <dbReference type="RuleBase" id="RU364040"/>
    </source>
</evidence>
<dbReference type="EC" id="3.4.11.-" evidence="12"/>
<feature type="binding site" evidence="9">
    <location>
        <begin position="298"/>
        <end position="302"/>
    </location>
    <ligand>
        <name>substrate</name>
    </ligand>
</feature>
<evidence type="ECO:0000313" key="18">
    <source>
        <dbReference type="Proteomes" id="UP001211907"/>
    </source>
</evidence>
<keyword evidence="2 12" id="KW-0031">Aminopeptidase</keyword>
<dbReference type="Proteomes" id="UP001211907">
    <property type="component" value="Unassembled WGS sequence"/>
</dbReference>
<dbReference type="SUPFAM" id="SSF63737">
    <property type="entry name" value="Leukotriene A4 hydrolase N-terminal domain"/>
    <property type="match status" value="1"/>
</dbReference>
<dbReference type="FunFam" id="2.60.40.1730:FF:000002">
    <property type="entry name" value="Aminopeptidase"/>
    <property type="match status" value="1"/>
</dbReference>
<dbReference type="Pfam" id="PF17900">
    <property type="entry name" value="Peptidase_M1_N"/>
    <property type="match status" value="1"/>
</dbReference>
<evidence type="ECO:0000256" key="8">
    <source>
        <dbReference type="PIRSR" id="PIRSR634016-1"/>
    </source>
</evidence>
<dbReference type="SUPFAM" id="SSF55486">
    <property type="entry name" value="Metalloproteases ('zincins'), catalytic domain"/>
    <property type="match status" value="1"/>
</dbReference>
<evidence type="ECO:0000256" key="2">
    <source>
        <dbReference type="ARBA" id="ARBA00022438"/>
    </source>
</evidence>
<evidence type="ECO:0000256" key="9">
    <source>
        <dbReference type="PIRSR" id="PIRSR634016-2"/>
    </source>
</evidence>
<dbReference type="PRINTS" id="PR00756">
    <property type="entry name" value="ALADIPTASE"/>
</dbReference>
<dbReference type="Gene3D" id="1.25.50.20">
    <property type="match status" value="1"/>
</dbReference>
<dbReference type="InterPro" id="IPR001930">
    <property type="entry name" value="Peptidase_M1"/>
</dbReference>
<dbReference type="GO" id="GO:0070006">
    <property type="term" value="F:metalloaminopeptidase activity"/>
    <property type="evidence" value="ECO:0007669"/>
    <property type="project" value="TreeGrafter"/>
</dbReference>
<dbReference type="PANTHER" id="PTHR11533">
    <property type="entry name" value="PROTEASE M1 ZINC METALLOPROTEASE"/>
    <property type="match status" value="1"/>
</dbReference>
<sequence length="929" mass="102483">MCRFNDDQTDVLGGTKNNGPQDRQILPQWLVPRHYDVWLAPDLETFKFDGTVAIALDVVADTFKAVLHSKNIVIHKAAISVGGSAKQEAVSIEFDTDLETVTFTFGELITAGSSAFLEIEFTGAHNDHLHGFYRSTYNDTEGNKKYLVVTQFESTDCRQAFPSYDEPGLKATFSVTLVVDRSLVALSNMNEISSVDFTNSAGKLVKSVTFAKTPVMSTYLVAFVVGDLEYISTVATPAAPADAQPITVRVFTVKGLIDQGEFALEVARRTHVFFSEYFNEAFPLPKSDLVAIPDFAAGAMENWGLVTYRNTALLVNKDSTLNSKKSVAYVVGHELAHQWFGNLVTMAWWNDLWLNEGFATFVGNLAVDYLFPEWDVWTGYITGALSGALGLDALRSSHPIDVPVRSAAEISQIFDAISYMKGSSVIRMLNNFLGGQIFMDGVRSYLQEFKYKNAVTADLWTHLAQSSGLDISSIMHSWTKDSGYPLISIESQAYKTEAKTLTVTLSQSRFLSGGELTGEEDTVTWWVPITVVSHLTGKAEASKHVLSEKVGTITFPYDDASNKFWKLNFGASGLYRVKYTDEQVAQIKNTLQNNLETFSVGDRILFLNDAYSLTNAGLGRINTVLDMINALAIGGESDYNVLIQISSTLYSISSISYLESQEVRDGINALGRRVFSPQAAALGFEYIEGEDYFVALKRGLAIGAAANFGDKQVIEELKSRFEKFISGDKSALHPELRVLTYRTVLANATVETAEHVFSSVLEIYKDEKTNASEKGGALRALGIINSLEHVDRLLNQIIWDQEVVRLQDFTTPLFSVGGDNPNATVVRPLLANWFKNNWEKYASRVSSPGRAGGGVFRLSFQYLIGEHVIADINSWVSGEGLDEAGVSKRIKEVEGFKRAVEQVVESIGTKTKLITRERDNLAAWTTANA</sequence>
<evidence type="ECO:0000256" key="6">
    <source>
        <dbReference type="ARBA" id="ARBA00022833"/>
    </source>
</evidence>
<dbReference type="InterPro" id="IPR042097">
    <property type="entry name" value="Aminopeptidase_N-like_N_sf"/>
</dbReference>
<dbReference type="InterPro" id="IPR045357">
    <property type="entry name" value="Aminopeptidase_N-like_N"/>
</dbReference>
<evidence type="ECO:0000256" key="1">
    <source>
        <dbReference type="ARBA" id="ARBA00010136"/>
    </source>
</evidence>
<keyword evidence="4 10" id="KW-0479">Metal-binding</keyword>
<gene>
    <name evidence="17" type="primary">APE2_5</name>
    <name evidence="17" type="ORF">HK100_012726</name>
</gene>
<keyword evidence="7 12" id="KW-0482">Metalloprotease</keyword>
<keyword evidence="5 12" id="KW-0378">Hydrolase</keyword>
<dbReference type="GO" id="GO:0016020">
    <property type="term" value="C:membrane"/>
    <property type="evidence" value="ECO:0007669"/>
    <property type="project" value="TreeGrafter"/>
</dbReference>
<dbReference type="GO" id="GO:0005737">
    <property type="term" value="C:cytoplasm"/>
    <property type="evidence" value="ECO:0007669"/>
    <property type="project" value="TreeGrafter"/>
</dbReference>
<organism evidence="17 18">
    <name type="scientific">Physocladia obscura</name>
    <dbReference type="NCBI Taxonomy" id="109957"/>
    <lineage>
        <taxon>Eukaryota</taxon>
        <taxon>Fungi</taxon>
        <taxon>Fungi incertae sedis</taxon>
        <taxon>Chytridiomycota</taxon>
        <taxon>Chytridiomycota incertae sedis</taxon>
        <taxon>Chytridiomycetes</taxon>
        <taxon>Chytridiales</taxon>
        <taxon>Chytriomycetaceae</taxon>
        <taxon>Physocladia</taxon>
    </lineage>
</organism>
<dbReference type="EMBL" id="JADGJH010000951">
    <property type="protein sequence ID" value="KAJ3120602.1"/>
    <property type="molecule type" value="Genomic_DNA"/>
</dbReference>
<dbReference type="InterPro" id="IPR034016">
    <property type="entry name" value="M1_APN-typ"/>
</dbReference>
<evidence type="ECO:0000259" key="16">
    <source>
        <dbReference type="Pfam" id="PF17900"/>
    </source>
</evidence>
<evidence type="ECO:0000256" key="5">
    <source>
        <dbReference type="ARBA" id="ARBA00022801"/>
    </source>
</evidence>
<feature type="binding site" evidence="10">
    <location>
        <position position="333"/>
    </location>
    <ligand>
        <name>Zn(2+)</name>
        <dbReference type="ChEBI" id="CHEBI:29105"/>
        <note>catalytic</note>
    </ligand>
</feature>
<proteinExistence type="inferred from homology"/>
<evidence type="ECO:0000256" key="3">
    <source>
        <dbReference type="ARBA" id="ARBA00022670"/>
    </source>
</evidence>
<feature type="domain" description="Aminopeptidase N-like N-terminal" evidence="16">
    <location>
        <begin position="31"/>
        <end position="220"/>
    </location>
</feature>
<comment type="caution">
    <text evidence="17">The sequence shown here is derived from an EMBL/GenBank/DDBJ whole genome shotgun (WGS) entry which is preliminary data.</text>
</comment>
<evidence type="ECO:0000259" key="15">
    <source>
        <dbReference type="Pfam" id="PF11838"/>
    </source>
</evidence>
<feature type="binding site" evidence="9">
    <location>
        <position position="850"/>
    </location>
    <ligand>
        <name>substrate</name>
    </ligand>
</feature>
<dbReference type="Pfam" id="PF11838">
    <property type="entry name" value="ERAP1_C"/>
    <property type="match status" value="1"/>
</dbReference>
<dbReference type="GO" id="GO:0042277">
    <property type="term" value="F:peptide binding"/>
    <property type="evidence" value="ECO:0007669"/>
    <property type="project" value="TreeGrafter"/>
</dbReference>
<dbReference type="FunFam" id="1.10.390.10:FF:000001">
    <property type="entry name" value="Aminopeptidase"/>
    <property type="match status" value="1"/>
</dbReference>
<feature type="binding site" evidence="10">
    <location>
        <position position="337"/>
    </location>
    <ligand>
        <name>Zn(2+)</name>
        <dbReference type="ChEBI" id="CHEBI:29105"/>
        <note>catalytic</note>
    </ligand>
</feature>
<dbReference type="InterPro" id="IPR050344">
    <property type="entry name" value="Peptidase_M1_aminopeptidases"/>
</dbReference>
<evidence type="ECO:0000256" key="10">
    <source>
        <dbReference type="PIRSR" id="PIRSR634016-3"/>
    </source>
</evidence>
<comment type="similarity">
    <text evidence="1 12">Belongs to the peptidase M1 family.</text>
</comment>
<accession>A0AAD5XFP2</accession>
<dbReference type="GO" id="GO:0005615">
    <property type="term" value="C:extracellular space"/>
    <property type="evidence" value="ECO:0007669"/>
    <property type="project" value="TreeGrafter"/>
</dbReference>
<dbReference type="Pfam" id="PF01433">
    <property type="entry name" value="Peptidase_M1"/>
    <property type="match status" value="1"/>
</dbReference>
<evidence type="ECO:0000256" key="7">
    <source>
        <dbReference type="ARBA" id="ARBA00023049"/>
    </source>
</evidence>
<feature type="domain" description="Peptidase M1 membrane alanine aminopeptidase" evidence="14">
    <location>
        <begin position="262"/>
        <end position="478"/>
    </location>
</feature>
<evidence type="ECO:0000313" key="17">
    <source>
        <dbReference type="EMBL" id="KAJ3120602.1"/>
    </source>
</evidence>
<name>A0AAD5XFP2_9FUNG</name>
<feature type="binding site" evidence="10">
    <location>
        <position position="356"/>
    </location>
    <ligand>
        <name>Zn(2+)</name>
        <dbReference type="ChEBI" id="CHEBI:29105"/>
        <note>catalytic</note>
    </ligand>
</feature>
<reference evidence="17" key="1">
    <citation type="submission" date="2020-05" db="EMBL/GenBank/DDBJ databases">
        <title>Phylogenomic resolution of chytrid fungi.</title>
        <authorList>
            <person name="Stajich J.E."/>
            <person name="Amses K."/>
            <person name="Simmons R."/>
            <person name="Seto K."/>
            <person name="Myers J."/>
            <person name="Bonds A."/>
            <person name="Quandt C.A."/>
            <person name="Barry K."/>
            <person name="Liu P."/>
            <person name="Grigoriev I."/>
            <person name="Longcore J.E."/>
            <person name="James T.Y."/>
        </authorList>
    </citation>
    <scope>NUCLEOTIDE SEQUENCE</scope>
    <source>
        <strain evidence="17">JEL0513</strain>
    </source>
</reference>
<dbReference type="Gene3D" id="2.60.40.1910">
    <property type="match status" value="1"/>
</dbReference>
<dbReference type="InterPro" id="IPR024571">
    <property type="entry name" value="ERAP1-like_C_dom"/>
</dbReference>
<dbReference type="InterPro" id="IPR014782">
    <property type="entry name" value="Peptidase_M1_dom"/>
</dbReference>
<dbReference type="GO" id="GO:0008270">
    <property type="term" value="F:zinc ion binding"/>
    <property type="evidence" value="ECO:0007669"/>
    <property type="project" value="UniProtKB-UniRule"/>
</dbReference>
<protein>
    <recommendedName>
        <fullName evidence="12">Aminopeptidase</fullName>
        <ecNumber evidence="12">3.4.11.-</ecNumber>
    </recommendedName>
</protein>
<dbReference type="Gene3D" id="1.10.390.10">
    <property type="entry name" value="Neutral Protease Domain 2"/>
    <property type="match status" value="1"/>
</dbReference>
<keyword evidence="3 12" id="KW-0645">Protease</keyword>
<evidence type="ECO:0000259" key="14">
    <source>
        <dbReference type="Pfam" id="PF01433"/>
    </source>
</evidence>
<dbReference type="Gene3D" id="2.60.40.1730">
    <property type="entry name" value="tricorn interacting facor f3 domain"/>
    <property type="match status" value="1"/>
</dbReference>
<evidence type="ECO:0000256" key="13">
    <source>
        <dbReference type="SAM" id="MobiDB-lite"/>
    </source>
</evidence>
<dbReference type="GO" id="GO:0006508">
    <property type="term" value="P:proteolysis"/>
    <property type="evidence" value="ECO:0007669"/>
    <property type="project" value="UniProtKB-KW"/>
</dbReference>
<feature type="domain" description="ERAP1-like C-terminal" evidence="15">
    <location>
        <begin position="565"/>
        <end position="892"/>
    </location>
</feature>
<feature type="active site" description="Proton acceptor" evidence="8">
    <location>
        <position position="334"/>
    </location>
</feature>
<evidence type="ECO:0000256" key="4">
    <source>
        <dbReference type="ARBA" id="ARBA00022723"/>
    </source>
</evidence>
<comment type="cofactor">
    <cofactor evidence="10 12">
        <name>Zn(2+)</name>
        <dbReference type="ChEBI" id="CHEBI:29105"/>
    </cofactor>
    <text evidence="10 12">Binds 1 zinc ion per subunit.</text>
</comment>
<feature type="region of interest" description="Disordered" evidence="13">
    <location>
        <begin position="1"/>
        <end position="20"/>
    </location>
</feature>
<feature type="site" description="Transition state stabilizer" evidence="11">
    <location>
        <position position="419"/>
    </location>
</feature>
<keyword evidence="6 10" id="KW-0862">Zinc</keyword>
<keyword evidence="18" id="KW-1185">Reference proteome</keyword>
<dbReference type="GO" id="GO:0043171">
    <property type="term" value="P:peptide catabolic process"/>
    <property type="evidence" value="ECO:0007669"/>
    <property type="project" value="TreeGrafter"/>
</dbReference>
<evidence type="ECO:0000256" key="11">
    <source>
        <dbReference type="PIRSR" id="PIRSR634016-4"/>
    </source>
</evidence>
<dbReference type="CDD" id="cd09601">
    <property type="entry name" value="M1_APN-Q_like"/>
    <property type="match status" value="1"/>
</dbReference>